<dbReference type="KEGG" id="bcir:C2I06_21975"/>
<evidence type="ECO:0000313" key="1">
    <source>
        <dbReference type="EMBL" id="PAD81252.1"/>
    </source>
</evidence>
<evidence type="ECO:0000313" key="2">
    <source>
        <dbReference type="Proteomes" id="UP000216961"/>
    </source>
</evidence>
<name>A0A268F788_NIACI</name>
<organism evidence="1 2">
    <name type="scientific">Niallia circulans</name>
    <name type="common">Bacillus circulans</name>
    <dbReference type="NCBI Taxonomy" id="1397"/>
    <lineage>
        <taxon>Bacteria</taxon>
        <taxon>Bacillati</taxon>
        <taxon>Bacillota</taxon>
        <taxon>Bacilli</taxon>
        <taxon>Bacillales</taxon>
        <taxon>Bacillaceae</taxon>
        <taxon>Niallia</taxon>
    </lineage>
</organism>
<protein>
    <submittedName>
        <fullName evidence="1">Uncharacterized protein</fullName>
    </submittedName>
</protein>
<comment type="caution">
    <text evidence="1">The sequence shown here is derived from an EMBL/GenBank/DDBJ whole genome shotgun (WGS) entry which is preliminary data.</text>
</comment>
<proteinExistence type="predicted"/>
<gene>
    <name evidence="1" type="ORF">CHH57_20835</name>
</gene>
<dbReference type="AlphaFoldDB" id="A0A268F788"/>
<dbReference type="EMBL" id="NPBQ01000129">
    <property type="protein sequence ID" value="PAD81252.1"/>
    <property type="molecule type" value="Genomic_DNA"/>
</dbReference>
<dbReference type="Proteomes" id="UP000216961">
    <property type="component" value="Unassembled WGS sequence"/>
</dbReference>
<sequence length="64" mass="7256">MSFVLNSLFLVMIFCCFSFIFYQSFFAKTRKASAPISPTIKLENDSCKLENTGVFSKDIKLSAE</sequence>
<dbReference type="RefSeq" id="WP_095333366.1">
    <property type="nucleotide sequence ID" value="NZ_CP026031.1"/>
</dbReference>
<reference evidence="1 2" key="1">
    <citation type="submission" date="2017-07" db="EMBL/GenBank/DDBJ databases">
        <title>Isolation and whole genome analysis of endospore-forming bacteria from heroin.</title>
        <authorList>
            <person name="Kalinowski J."/>
            <person name="Ahrens B."/>
            <person name="Al-Dilaimi A."/>
            <person name="Winkler A."/>
            <person name="Wibberg D."/>
            <person name="Schleenbecker U."/>
            <person name="Ruckert C."/>
            <person name="Wolfel R."/>
            <person name="Grass G."/>
        </authorList>
    </citation>
    <scope>NUCLEOTIDE SEQUENCE [LARGE SCALE GENOMIC DNA]</scope>
    <source>
        <strain evidence="1 2">7521-2</strain>
    </source>
</reference>
<accession>A0A268F788</accession>